<name>A0A376B7W2_9ASCO</name>
<feature type="coiled-coil region" evidence="5">
    <location>
        <begin position="230"/>
        <end position="291"/>
    </location>
</feature>
<dbReference type="InterPro" id="IPR051964">
    <property type="entry name" value="Chaperone_stress_response"/>
</dbReference>
<keyword evidence="5" id="KW-0175">Coiled coil</keyword>
<feature type="domain" description="C2H2-type" evidence="7">
    <location>
        <begin position="366"/>
        <end position="390"/>
    </location>
</feature>
<dbReference type="GO" id="GO:0005737">
    <property type="term" value="C:cytoplasm"/>
    <property type="evidence" value="ECO:0007669"/>
    <property type="project" value="TreeGrafter"/>
</dbReference>
<evidence type="ECO:0000256" key="1">
    <source>
        <dbReference type="ARBA" id="ARBA00022723"/>
    </source>
</evidence>
<dbReference type="CDD" id="cd06257">
    <property type="entry name" value="DnaJ"/>
    <property type="match status" value="1"/>
</dbReference>
<dbReference type="PANTHER" id="PTHR44029:SF1">
    <property type="entry name" value="DNAJ HOMOLOG SUBFAMILY C MEMBER 21"/>
    <property type="match status" value="1"/>
</dbReference>
<feature type="domain" description="C2H2-type" evidence="7">
    <location>
        <begin position="534"/>
        <end position="563"/>
    </location>
</feature>
<keyword evidence="2 4" id="KW-0863">Zinc-finger</keyword>
<dbReference type="Proteomes" id="UP000262825">
    <property type="component" value="Unassembled WGS sequence"/>
</dbReference>
<dbReference type="InterPro" id="IPR003604">
    <property type="entry name" value="Matrin/U1-like-C_Znf_C2H2"/>
</dbReference>
<dbReference type="PROSITE" id="PS00028">
    <property type="entry name" value="ZINC_FINGER_C2H2_1"/>
    <property type="match status" value="2"/>
</dbReference>
<dbReference type="Pfam" id="PF00226">
    <property type="entry name" value="DnaJ"/>
    <property type="match status" value="1"/>
</dbReference>
<dbReference type="Pfam" id="PF12171">
    <property type="entry name" value="zf-C2H2_jaz"/>
    <property type="match status" value="1"/>
</dbReference>
<evidence type="ECO:0000313" key="8">
    <source>
        <dbReference type="EMBL" id="SSD60755.1"/>
    </source>
</evidence>
<dbReference type="InterPro" id="IPR018253">
    <property type="entry name" value="DnaJ_domain_CS"/>
</dbReference>
<dbReference type="SMART" id="SM00271">
    <property type="entry name" value="DnaJ"/>
    <property type="match status" value="1"/>
</dbReference>
<protein>
    <submittedName>
        <fullName evidence="8">Related to J protein JJJ1</fullName>
    </submittedName>
</protein>
<dbReference type="Gene3D" id="1.10.287.110">
    <property type="entry name" value="DnaJ domain"/>
    <property type="match status" value="1"/>
</dbReference>
<dbReference type="SUPFAM" id="SSF57667">
    <property type="entry name" value="beta-beta-alpha zinc fingers"/>
    <property type="match status" value="1"/>
</dbReference>
<dbReference type="PROSITE" id="PS50157">
    <property type="entry name" value="ZINC_FINGER_C2H2_2"/>
    <property type="match status" value="2"/>
</dbReference>
<dbReference type="SMART" id="SM00451">
    <property type="entry name" value="ZnF_U1"/>
    <property type="match status" value="2"/>
</dbReference>
<feature type="domain" description="J" evidence="6">
    <location>
        <begin position="1"/>
        <end position="67"/>
    </location>
</feature>
<proteinExistence type="predicted"/>
<dbReference type="AlphaFoldDB" id="A0A376B7W2"/>
<dbReference type="Gene3D" id="3.30.160.60">
    <property type="entry name" value="Classic Zinc Finger"/>
    <property type="match status" value="1"/>
</dbReference>
<dbReference type="EMBL" id="UFAJ01000442">
    <property type="protein sequence ID" value="SSD60755.1"/>
    <property type="molecule type" value="Genomic_DNA"/>
</dbReference>
<keyword evidence="1" id="KW-0479">Metal-binding</keyword>
<dbReference type="InterPro" id="IPR001623">
    <property type="entry name" value="DnaJ_domain"/>
</dbReference>
<dbReference type="PRINTS" id="PR00625">
    <property type="entry name" value="JDOMAIN"/>
</dbReference>
<feature type="coiled-coil region" evidence="5">
    <location>
        <begin position="441"/>
        <end position="471"/>
    </location>
</feature>
<dbReference type="GO" id="GO:0008270">
    <property type="term" value="F:zinc ion binding"/>
    <property type="evidence" value="ECO:0007669"/>
    <property type="project" value="UniProtKB-KW"/>
</dbReference>
<gene>
    <name evidence="8" type="ORF">SCODWIG_02516</name>
</gene>
<evidence type="ECO:0000256" key="2">
    <source>
        <dbReference type="ARBA" id="ARBA00022771"/>
    </source>
</evidence>
<evidence type="ECO:0000256" key="3">
    <source>
        <dbReference type="ARBA" id="ARBA00022833"/>
    </source>
</evidence>
<dbReference type="PROSITE" id="PS50076">
    <property type="entry name" value="DNAJ_2"/>
    <property type="match status" value="1"/>
</dbReference>
<dbReference type="SUPFAM" id="SSF46565">
    <property type="entry name" value="Chaperone J-domain"/>
    <property type="match status" value="1"/>
</dbReference>
<reference evidence="9" key="1">
    <citation type="submission" date="2018-06" db="EMBL/GenBank/DDBJ databases">
        <authorList>
            <person name="Guldener U."/>
        </authorList>
    </citation>
    <scope>NUCLEOTIDE SEQUENCE [LARGE SCALE GENOMIC DNA]</scope>
    <source>
        <strain evidence="9">UTAD17</strain>
    </source>
</reference>
<dbReference type="PROSITE" id="PS00636">
    <property type="entry name" value="DNAJ_1"/>
    <property type="match status" value="1"/>
</dbReference>
<keyword evidence="9" id="KW-1185">Reference proteome</keyword>
<dbReference type="InterPro" id="IPR013087">
    <property type="entry name" value="Znf_C2H2_type"/>
</dbReference>
<sequence length="573" mass="67658">MAVITVVIEISATDTDLKKAYRKKALQYHPDKNPDNIEEATEIFSQIKTAYEVLSDPQERAWYDTHKNEILNDDYDDQGYTDNNVDPCDPRITGEITTEDLLKYFNNGLYNNGTNNMYELVGSLFIKIANDEIYFGRKYGLKNYDKYRDDYVYEELKNNDYSFISNKYCQSTYVKTPTNNLKYQIFGDQSTDYNFLKKYFYKNWSSFNTVKDFSWKDQYMYSRTYDRKTKREIKKRNDKLRLEAKSEYNKTVKNFVKYVKKMDIRLKIGAKKEEEIKRLEKRKNFESLKQRAGQKKQTSTINYEDELQTWQKIDESKWDELEKNYFSETQDGKEEGIYNDKNKYTESHDDKNVDADLSDYEEIILYECAVCGKYFKSENQLNNHNNTKQHKKLLKKIQWEMKKENISLGLDNISDIDEFESADDGSIEDVTEGEKDVTEGEEEIDEELAKIEKELEMLEMLEKEDKEINEATTQLDKDIDTKEKDDLLDQHGDAALENMLNNLNKNKDIDQYDKDVKKSKKKNKKISTAAINSHSCSICSETFTSRNKLFKHVNELGHVALKSKVKSSKRKKK</sequence>
<evidence type="ECO:0000256" key="4">
    <source>
        <dbReference type="PROSITE-ProRule" id="PRU00042"/>
    </source>
</evidence>
<accession>A0A376B7W2</accession>
<dbReference type="Pfam" id="PF21884">
    <property type="entry name" value="ZUO1-like_ZHD"/>
    <property type="match status" value="1"/>
</dbReference>
<organism evidence="8 9">
    <name type="scientific">Saccharomycodes ludwigii</name>
    <dbReference type="NCBI Taxonomy" id="36035"/>
    <lineage>
        <taxon>Eukaryota</taxon>
        <taxon>Fungi</taxon>
        <taxon>Dikarya</taxon>
        <taxon>Ascomycota</taxon>
        <taxon>Saccharomycotina</taxon>
        <taxon>Saccharomycetes</taxon>
        <taxon>Saccharomycodales</taxon>
        <taxon>Saccharomycodaceae</taxon>
        <taxon>Saccharomycodes</taxon>
    </lineage>
</organism>
<dbReference type="SMART" id="SM00355">
    <property type="entry name" value="ZnF_C2H2"/>
    <property type="match status" value="2"/>
</dbReference>
<dbReference type="GO" id="GO:0003676">
    <property type="term" value="F:nucleic acid binding"/>
    <property type="evidence" value="ECO:0007669"/>
    <property type="project" value="InterPro"/>
</dbReference>
<evidence type="ECO:0000256" key="5">
    <source>
        <dbReference type="SAM" id="Coils"/>
    </source>
</evidence>
<keyword evidence="3" id="KW-0862">Zinc</keyword>
<dbReference type="InterPro" id="IPR036236">
    <property type="entry name" value="Znf_C2H2_sf"/>
</dbReference>
<evidence type="ECO:0000259" key="6">
    <source>
        <dbReference type="PROSITE" id="PS50076"/>
    </source>
</evidence>
<dbReference type="PANTHER" id="PTHR44029">
    <property type="entry name" value="DNAJ HOMOLOG SUBFAMILY C MEMBER 21"/>
    <property type="match status" value="1"/>
</dbReference>
<dbReference type="InterPro" id="IPR054076">
    <property type="entry name" value="ZUO1-like_ZHD"/>
</dbReference>
<dbReference type="VEuPathDB" id="FungiDB:SCODWIG_02516"/>
<dbReference type="InterPro" id="IPR036869">
    <property type="entry name" value="J_dom_sf"/>
</dbReference>
<evidence type="ECO:0000259" key="7">
    <source>
        <dbReference type="PROSITE" id="PS50157"/>
    </source>
</evidence>
<evidence type="ECO:0000313" key="9">
    <source>
        <dbReference type="Proteomes" id="UP000262825"/>
    </source>
</evidence>
<dbReference type="InterPro" id="IPR022755">
    <property type="entry name" value="Znf_C2H2_jaz"/>
</dbReference>